<dbReference type="InterPro" id="IPR016169">
    <property type="entry name" value="FAD-bd_PCMH_sub2"/>
</dbReference>
<name>A0ABU9JUD9_9BACI</name>
<evidence type="ECO:0000259" key="5">
    <source>
        <dbReference type="PROSITE" id="PS51387"/>
    </source>
</evidence>
<dbReference type="InterPro" id="IPR016164">
    <property type="entry name" value="FAD-linked_Oxase-like_C"/>
</dbReference>
<keyword evidence="2" id="KW-0285">Flavoprotein</keyword>
<dbReference type="Gene3D" id="3.30.465.10">
    <property type="match status" value="1"/>
</dbReference>
<keyword evidence="7" id="KW-1185">Reference proteome</keyword>
<protein>
    <submittedName>
        <fullName evidence="6">FAD-binding protein</fullName>
    </submittedName>
</protein>
<gene>
    <name evidence="6" type="ORF">NST17_04420</name>
</gene>
<dbReference type="RefSeq" id="WP_342019789.1">
    <property type="nucleotide sequence ID" value="NZ_JBBYAK010000001.1"/>
</dbReference>
<dbReference type="InterPro" id="IPR036318">
    <property type="entry name" value="FAD-bd_PCMH-like_sf"/>
</dbReference>
<dbReference type="InterPro" id="IPR006094">
    <property type="entry name" value="Oxid_FAD_bind_N"/>
</dbReference>
<reference evidence="6 7" key="1">
    <citation type="submission" date="2024-03" db="EMBL/GenBank/DDBJ databases">
        <title>Bacilli Hybrid Assemblies.</title>
        <authorList>
            <person name="Kovac J."/>
        </authorList>
    </citation>
    <scope>NUCLEOTIDE SEQUENCE [LARGE SCALE GENOMIC DNA]</scope>
    <source>
        <strain evidence="6 7">FSL M8-0022</strain>
    </source>
</reference>
<dbReference type="PROSITE" id="PS51387">
    <property type="entry name" value="FAD_PCMH"/>
    <property type="match status" value="1"/>
</dbReference>
<organism evidence="6 7">
    <name type="scientific">Caldifermentibacillus hisashii</name>
    <dbReference type="NCBI Taxonomy" id="996558"/>
    <lineage>
        <taxon>Bacteria</taxon>
        <taxon>Bacillati</taxon>
        <taxon>Bacillota</taxon>
        <taxon>Bacilli</taxon>
        <taxon>Bacillales</taxon>
        <taxon>Bacillaceae</taxon>
        <taxon>Caldifermentibacillus</taxon>
    </lineage>
</organism>
<evidence type="ECO:0000256" key="4">
    <source>
        <dbReference type="ARBA" id="ARBA00023002"/>
    </source>
</evidence>
<comment type="caution">
    <text evidence="6">The sequence shown here is derived from an EMBL/GenBank/DDBJ whole genome shotgun (WGS) entry which is preliminary data.</text>
</comment>
<dbReference type="InterPro" id="IPR016166">
    <property type="entry name" value="FAD-bd_PCMH"/>
</dbReference>
<dbReference type="Pfam" id="PF01565">
    <property type="entry name" value="FAD_binding_4"/>
    <property type="match status" value="1"/>
</dbReference>
<dbReference type="Gene3D" id="1.10.45.10">
    <property type="entry name" value="Vanillyl-alcohol Oxidase, Chain A, domain 4"/>
    <property type="match status" value="1"/>
</dbReference>
<feature type="domain" description="FAD-binding PCMH-type" evidence="5">
    <location>
        <begin position="36"/>
        <end position="213"/>
    </location>
</feature>
<evidence type="ECO:0000313" key="6">
    <source>
        <dbReference type="EMBL" id="MEL3956455.1"/>
    </source>
</evidence>
<proteinExistence type="predicted"/>
<dbReference type="Gene3D" id="3.30.70.2740">
    <property type="match status" value="1"/>
</dbReference>
<dbReference type="SUPFAM" id="SSF55103">
    <property type="entry name" value="FAD-linked oxidases, C-terminal domain"/>
    <property type="match status" value="1"/>
</dbReference>
<dbReference type="InterPro" id="IPR004113">
    <property type="entry name" value="FAD-bd_oxidored_4_C"/>
</dbReference>
<dbReference type="PANTHER" id="PTHR42934:SF1">
    <property type="entry name" value="GLYCOLATE OXIDASE SUBUNIT GLCD"/>
    <property type="match status" value="1"/>
</dbReference>
<keyword evidence="3" id="KW-0274">FAD</keyword>
<sequence>MMKMESENLIYLKKVTQNIFSNPTFLKMYKKDAYYEEGEASAIIIPDSLDEFVNVVKVCIDKKIKFLVRGSGTNYTGGTIPQDCIVIVTTKLNKIIEINTEMEYAIVEPGVINEQLNNALSKFNYKFTPDPTSYNICTIGGNVSENAGGPNCLFYGVTHDHILGLEIMLLDGTIMKIGSLEGFLPYNNFKSLLVGSEGTLCIILKIWVKIIKKEENIINLRIECKNNTIATTLIDSLFSTGVLPNILEMIAQPAIPDKEIAKHFNSILLLRFAGNNSYVEYCKNKILPLIISRECEYEFFDEDIMYVRAKLIKERKIQLSKLTNIKPKQYLTDCVVPRSKLGDILTFISELSIKYDVVILNTFHAGDGNIHPTILYEDNEKERRILSKVKEEILEKCLALSGSISAEHGIGIEKKDYLSKMFNNHEIELMELVKSTLDPYNILNPDKIFKWGDFN</sequence>
<evidence type="ECO:0000256" key="2">
    <source>
        <dbReference type="ARBA" id="ARBA00022630"/>
    </source>
</evidence>
<dbReference type="Pfam" id="PF02913">
    <property type="entry name" value="FAD-oxidase_C"/>
    <property type="match status" value="1"/>
</dbReference>
<dbReference type="InterPro" id="IPR016171">
    <property type="entry name" value="Vanillyl_alc_oxidase_C-sub2"/>
</dbReference>
<evidence type="ECO:0000313" key="7">
    <source>
        <dbReference type="Proteomes" id="UP001459714"/>
    </source>
</evidence>
<accession>A0ABU9JUD9</accession>
<comment type="cofactor">
    <cofactor evidence="1">
        <name>FAD</name>
        <dbReference type="ChEBI" id="CHEBI:57692"/>
    </cofactor>
</comment>
<dbReference type="Proteomes" id="UP001459714">
    <property type="component" value="Unassembled WGS sequence"/>
</dbReference>
<evidence type="ECO:0000256" key="3">
    <source>
        <dbReference type="ARBA" id="ARBA00022827"/>
    </source>
</evidence>
<dbReference type="SUPFAM" id="SSF56176">
    <property type="entry name" value="FAD-binding/transporter-associated domain-like"/>
    <property type="match status" value="1"/>
</dbReference>
<evidence type="ECO:0000256" key="1">
    <source>
        <dbReference type="ARBA" id="ARBA00001974"/>
    </source>
</evidence>
<keyword evidence="4" id="KW-0560">Oxidoreductase</keyword>
<dbReference type="EMBL" id="JBBYAK010000001">
    <property type="protein sequence ID" value="MEL3956455.1"/>
    <property type="molecule type" value="Genomic_DNA"/>
</dbReference>
<dbReference type="InterPro" id="IPR051914">
    <property type="entry name" value="FAD-linked_OxidoTrans_Type4"/>
</dbReference>
<dbReference type="PANTHER" id="PTHR42934">
    <property type="entry name" value="GLYCOLATE OXIDASE SUBUNIT GLCD"/>
    <property type="match status" value="1"/>
</dbReference>